<dbReference type="GO" id="GO:0008962">
    <property type="term" value="F:phosphatidylglycerophosphatase activity"/>
    <property type="evidence" value="ECO:0007669"/>
    <property type="project" value="UniProtKB-EC"/>
</dbReference>
<reference evidence="2" key="1">
    <citation type="journal article" date="2021" name="PeerJ">
        <title>Extensive microbial diversity within the chicken gut microbiome revealed by metagenomics and culture.</title>
        <authorList>
            <person name="Gilroy R."/>
            <person name="Ravi A."/>
            <person name="Getino M."/>
            <person name="Pursley I."/>
            <person name="Horton D.L."/>
            <person name="Alikhan N.F."/>
            <person name="Baker D."/>
            <person name="Gharbi K."/>
            <person name="Hall N."/>
            <person name="Watson M."/>
            <person name="Adriaenssens E.M."/>
            <person name="Foster-Nyarko E."/>
            <person name="Jarju S."/>
            <person name="Secka A."/>
            <person name="Antonio M."/>
            <person name="Oren A."/>
            <person name="Chaudhuri R.R."/>
            <person name="La Ragione R."/>
            <person name="Hildebrand F."/>
            <person name="Pallen M.J."/>
        </authorList>
    </citation>
    <scope>NUCLEOTIDE SEQUENCE</scope>
    <source>
        <strain evidence="2">6627</strain>
    </source>
</reference>
<dbReference type="GO" id="GO:0006629">
    <property type="term" value="P:lipid metabolic process"/>
    <property type="evidence" value="ECO:0007669"/>
    <property type="project" value="InterPro"/>
</dbReference>
<comment type="caution">
    <text evidence="2">The sequence shown here is derived from an EMBL/GenBank/DDBJ whole genome shotgun (WGS) entry which is preliminary data.</text>
</comment>
<gene>
    <name evidence="2" type="ORF">H9861_05435</name>
</gene>
<dbReference type="Gene3D" id="1.10.3760.10">
    <property type="entry name" value="PgpA-like"/>
    <property type="match status" value="1"/>
</dbReference>
<dbReference type="SUPFAM" id="SSF101307">
    <property type="entry name" value="YutG-like"/>
    <property type="match status" value="1"/>
</dbReference>
<reference evidence="2" key="2">
    <citation type="submission" date="2021-04" db="EMBL/GenBank/DDBJ databases">
        <authorList>
            <person name="Gilroy R."/>
        </authorList>
    </citation>
    <scope>NUCLEOTIDE SEQUENCE</scope>
    <source>
        <strain evidence="2">6627</strain>
    </source>
</reference>
<proteinExistence type="predicted"/>
<dbReference type="Proteomes" id="UP000823963">
    <property type="component" value="Unassembled WGS sequence"/>
</dbReference>
<dbReference type="Pfam" id="PF04608">
    <property type="entry name" value="PgpA"/>
    <property type="match status" value="1"/>
</dbReference>
<organism evidence="2 3">
    <name type="scientific">Candidatus Ligilactobacillus excrementigallinarum</name>
    <dbReference type="NCBI Taxonomy" id="2838641"/>
    <lineage>
        <taxon>Bacteria</taxon>
        <taxon>Bacillati</taxon>
        <taxon>Bacillota</taxon>
        <taxon>Bacilli</taxon>
        <taxon>Lactobacillales</taxon>
        <taxon>Lactobacillaceae</taxon>
        <taxon>Ligilactobacillus</taxon>
    </lineage>
</organism>
<dbReference type="InterPro" id="IPR036681">
    <property type="entry name" value="PgpA-like_sf"/>
</dbReference>
<dbReference type="EMBL" id="DXFP01000051">
    <property type="protein sequence ID" value="HIX02180.1"/>
    <property type="molecule type" value="Genomic_DNA"/>
</dbReference>
<dbReference type="PIRSF" id="PIRSF019587">
    <property type="entry name" value="PGPase"/>
    <property type="match status" value="1"/>
</dbReference>
<sequence>MPEDVYPDKEVWEYIQTELKKRDISANEIAYHAWEHQKQFNDDLTVEEAEMAVHKVLSKREVRNALMVAIAIDNLASAHQLPEPLQTIIAEDNPCFGVDEMLAINGIAQLYGSIAVSNFGYLDVHKSNAAKKLDSAQKNGGRIATMFDDCVSAIQACAEGYLAHNLTKNDLD</sequence>
<protein>
    <submittedName>
        <fullName evidence="2">Phosphatidylglycerophosphatase A</fullName>
        <ecNumber evidence="2">3.1.3.27</ecNumber>
    </submittedName>
</protein>
<name>A0A9D1UXA7_9LACO</name>
<dbReference type="InterPro" id="IPR026038">
    <property type="entry name" value="Put_PGPase"/>
</dbReference>
<feature type="domain" description="YutG/PgpA" evidence="1">
    <location>
        <begin position="55"/>
        <end position="163"/>
    </location>
</feature>
<accession>A0A9D1UXA7</accession>
<evidence type="ECO:0000259" key="1">
    <source>
        <dbReference type="Pfam" id="PF04608"/>
    </source>
</evidence>
<dbReference type="AlphaFoldDB" id="A0A9D1UXA7"/>
<dbReference type="InterPro" id="IPR007686">
    <property type="entry name" value="YutG/PgpA"/>
</dbReference>
<dbReference type="EC" id="3.1.3.27" evidence="2"/>
<evidence type="ECO:0000313" key="2">
    <source>
        <dbReference type="EMBL" id="HIX02180.1"/>
    </source>
</evidence>
<keyword evidence="2" id="KW-0378">Hydrolase</keyword>
<evidence type="ECO:0000313" key="3">
    <source>
        <dbReference type="Proteomes" id="UP000823963"/>
    </source>
</evidence>